<dbReference type="GO" id="GO:0046820">
    <property type="term" value="F:4-amino-4-deoxychorismate synthase activity"/>
    <property type="evidence" value="ECO:0007669"/>
    <property type="project" value="TreeGrafter"/>
</dbReference>
<sequence length="418" mass="44391">MLRRLLAEHEHVVVLRGAWRAGRTVVALRPVRYAPAGADPFRLLRDTPAADPGAGVCGGWFGTLRYDLGERRHRAPVGCRTGDLAYVDRVLRQRHDGEWELAGLTPLGRAETDRYRELVRTAVDGAAPGWSLGPLSFRPRADHLAAVRRCVELISAGELFQANVAIRLSGRFTGDAAEAYLAVDGRLTPARGALVRLGGPTVLSASPELYLDRDGDTVSSAPIKGTAPRTGGAAALRRSVKDRAENVMIVDLVRNDLGRVAERGSVVVPDLLEVAGWAGTRHLVSRVTATVPAAVDTGTVLAETFPPGSVTGCPKLAALDTIDELEPVSRGVYTGAVGYLAPGRRSEWNVAIRTAEIAGERLEVGVGGGITVGSDPAAEWAECWTKAAPLLHALRAGPLPVEHEGRRAARVTARTSPA</sequence>
<dbReference type="PANTHER" id="PTHR11236">
    <property type="entry name" value="AMINOBENZOATE/ANTHRANILATE SYNTHASE"/>
    <property type="match status" value="1"/>
</dbReference>
<proteinExistence type="predicted"/>
<evidence type="ECO:0000313" key="3">
    <source>
        <dbReference type="Proteomes" id="UP000612808"/>
    </source>
</evidence>
<reference evidence="2" key="1">
    <citation type="submission" date="2021-01" db="EMBL/GenBank/DDBJ databases">
        <title>Whole genome shotgun sequence of Actinocatenispora rupis NBRC 107355.</title>
        <authorList>
            <person name="Komaki H."/>
            <person name="Tamura T."/>
        </authorList>
    </citation>
    <scope>NUCLEOTIDE SEQUENCE</scope>
    <source>
        <strain evidence="2">NBRC 107355</strain>
    </source>
</reference>
<dbReference type="Proteomes" id="UP000612808">
    <property type="component" value="Unassembled WGS sequence"/>
</dbReference>
<evidence type="ECO:0000313" key="2">
    <source>
        <dbReference type="EMBL" id="GID12060.1"/>
    </source>
</evidence>
<evidence type="ECO:0000259" key="1">
    <source>
        <dbReference type="Pfam" id="PF00425"/>
    </source>
</evidence>
<dbReference type="RefSeq" id="WP_203658046.1">
    <property type="nucleotide sequence ID" value="NZ_BAAAZM010000009.1"/>
</dbReference>
<protein>
    <submittedName>
        <fullName evidence="2">Aminodeoxychorismate synthase component I</fullName>
    </submittedName>
</protein>
<dbReference type="Pfam" id="PF00425">
    <property type="entry name" value="Chorismate_bind"/>
    <property type="match status" value="1"/>
</dbReference>
<organism evidence="2 3">
    <name type="scientific">Actinocatenispora rupis</name>
    <dbReference type="NCBI Taxonomy" id="519421"/>
    <lineage>
        <taxon>Bacteria</taxon>
        <taxon>Bacillati</taxon>
        <taxon>Actinomycetota</taxon>
        <taxon>Actinomycetes</taxon>
        <taxon>Micromonosporales</taxon>
        <taxon>Micromonosporaceae</taxon>
        <taxon>Actinocatenispora</taxon>
    </lineage>
</organism>
<dbReference type="AlphaFoldDB" id="A0A8J3J039"/>
<dbReference type="PANTHER" id="PTHR11236:SF50">
    <property type="entry name" value="AMINODEOXYCHORISMATE SYNTHASE COMPONENT 1"/>
    <property type="match status" value="1"/>
</dbReference>
<dbReference type="SUPFAM" id="SSF56322">
    <property type="entry name" value="ADC synthase"/>
    <property type="match status" value="1"/>
</dbReference>
<name>A0A8J3J039_9ACTN</name>
<keyword evidence="3" id="KW-1185">Reference proteome</keyword>
<dbReference type="GO" id="GO:0000162">
    <property type="term" value="P:L-tryptophan biosynthetic process"/>
    <property type="evidence" value="ECO:0007669"/>
    <property type="project" value="TreeGrafter"/>
</dbReference>
<dbReference type="InterPro" id="IPR015890">
    <property type="entry name" value="Chorismate_C"/>
</dbReference>
<gene>
    <name evidence="2" type="primary">pabB</name>
    <name evidence="2" type="ORF">Aru02nite_29490</name>
</gene>
<accession>A0A8J3J039</accession>
<dbReference type="PRINTS" id="PR00095">
    <property type="entry name" value="ANTSNTHASEI"/>
</dbReference>
<dbReference type="EMBL" id="BOMB01000016">
    <property type="protein sequence ID" value="GID12060.1"/>
    <property type="molecule type" value="Genomic_DNA"/>
</dbReference>
<feature type="domain" description="Chorismate-utilising enzyme C-terminal" evidence="1">
    <location>
        <begin position="141"/>
        <end position="386"/>
    </location>
</feature>
<dbReference type="Gene3D" id="3.60.120.10">
    <property type="entry name" value="Anthranilate synthase"/>
    <property type="match status" value="1"/>
</dbReference>
<dbReference type="InterPro" id="IPR005801">
    <property type="entry name" value="ADC_synthase"/>
</dbReference>
<dbReference type="InterPro" id="IPR019999">
    <property type="entry name" value="Anth_synth_I-like"/>
</dbReference>
<comment type="caution">
    <text evidence="2">The sequence shown here is derived from an EMBL/GenBank/DDBJ whole genome shotgun (WGS) entry which is preliminary data.</text>
</comment>